<proteinExistence type="predicted"/>
<dbReference type="AlphaFoldDB" id="A0AAP2DUD4"/>
<evidence type="ECO:0000256" key="10">
    <source>
        <dbReference type="ARBA" id="ARBA00023012"/>
    </source>
</evidence>
<dbReference type="PANTHER" id="PTHR45453:SF1">
    <property type="entry name" value="PHOSPHATE REGULON SENSOR PROTEIN PHOR"/>
    <property type="match status" value="1"/>
</dbReference>
<keyword evidence="12" id="KW-1133">Transmembrane helix</keyword>
<evidence type="ECO:0000256" key="4">
    <source>
        <dbReference type="ARBA" id="ARBA00022475"/>
    </source>
</evidence>
<evidence type="ECO:0000256" key="8">
    <source>
        <dbReference type="ARBA" id="ARBA00022777"/>
    </source>
</evidence>
<evidence type="ECO:0000256" key="7">
    <source>
        <dbReference type="ARBA" id="ARBA00022741"/>
    </source>
</evidence>
<dbReference type="CDD" id="cd00075">
    <property type="entry name" value="HATPase"/>
    <property type="match status" value="1"/>
</dbReference>
<evidence type="ECO:0000256" key="5">
    <source>
        <dbReference type="ARBA" id="ARBA00022553"/>
    </source>
</evidence>
<keyword evidence="11 12" id="KW-0472">Membrane</keyword>
<keyword evidence="7" id="KW-0547">Nucleotide-binding</keyword>
<dbReference type="SUPFAM" id="SSF55874">
    <property type="entry name" value="ATPase domain of HSP90 chaperone/DNA topoisomerase II/histidine kinase"/>
    <property type="match status" value="1"/>
</dbReference>
<dbReference type="InterPro" id="IPR036890">
    <property type="entry name" value="HATPase_C_sf"/>
</dbReference>
<dbReference type="GO" id="GO:0005524">
    <property type="term" value="F:ATP binding"/>
    <property type="evidence" value="ECO:0007669"/>
    <property type="project" value="UniProtKB-KW"/>
</dbReference>
<dbReference type="Proteomes" id="UP001319200">
    <property type="component" value="Unassembled WGS sequence"/>
</dbReference>
<evidence type="ECO:0000259" key="13">
    <source>
        <dbReference type="PROSITE" id="PS50109"/>
    </source>
</evidence>
<dbReference type="Gene3D" id="1.10.287.130">
    <property type="match status" value="1"/>
</dbReference>
<gene>
    <name evidence="14" type="ORF">KK083_29895</name>
</gene>
<dbReference type="GO" id="GO:0005886">
    <property type="term" value="C:plasma membrane"/>
    <property type="evidence" value="ECO:0007669"/>
    <property type="project" value="UniProtKB-SubCell"/>
</dbReference>
<evidence type="ECO:0000256" key="2">
    <source>
        <dbReference type="ARBA" id="ARBA00004236"/>
    </source>
</evidence>
<evidence type="ECO:0000313" key="14">
    <source>
        <dbReference type="EMBL" id="MBT1701142.1"/>
    </source>
</evidence>
<dbReference type="PRINTS" id="PR00344">
    <property type="entry name" value="BCTRLSENSOR"/>
</dbReference>
<keyword evidence="9" id="KW-0067">ATP-binding</keyword>
<dbReference type="InterPro" id="IPR003594">
    <property type="entry name" value="HATPase_dom"/>
</dbReference>
<keyword evidence="8 14" id="KW-0418">Kinase</keyword>
<dbReference type="RefSeq" id="WP_254169828.1">
    <property type="nucleotide sequence ID" value="NZ_JAHESF010000058.1"/>
</dbReference>
<feature type="domain" description="Histidine kinase" evidence="13">
    <location>
        <begin position="267"/>
        <end position="486"/>
    </location>
</feature>
<evidence type="ECO:0000313" key="15">
    <source>
        <dbReference type="Proteomes" id="UP001319200"/>
    </source>
</evidence>
<dbReference type="InterPro" id="IPR036097">
    <property type="entry name" value="HisK_dim/P_sf"/>
</dbReference>
<feature type="transmembrane region" description="Helical" evidence="12">
    <location>
        <begin position="230"/>
        <end position="248"/>
    </location>
</feature>
<comment type="subcellular location">
    <subcellularLocation>
        <location evidence="2">Cell membrane</location>
    </subcellularLocation>
</comment>
<dbReference type="InterPro" id="IPR005467">
    <property type="entry name" value="His_kinase_dom"/>
</dbReference>
<keyword evidence="5" id="KW-0597">Phosphoprotein</keyword>
<keyword evidence="15" id="KW-1185">Reference proteome</keyword>
<dbReference type="SMART" id="SM00387">
    <property type="entry name" value="HATPase_c"/>
    <property type="match status" value="1"/>
</dbReference>
<dbReference type="SMART" id="SM00388">
    <property type="entry name" value="HisKA"/>
    <property type="match status" value="1"/>
</dbReference>
<dbReference type="FunFam" id="3.30.565.10:FF:000023">
    <property type="entry name" value="PAS domain-containing sensor histidine kinase"/>
    <property type="match status" value="1"/>
</dbReference>
<evidence type="ECO:0000256" key="11">
    <source>
        <dbReference type="ARBA" id="ARBA00023136"/>
    </source>
</evidence>
<protein>
    <recommendedName>
        <fullName evidence="3">histidine kinase</fullName>
        <ecNumber evidence="3">2.7.13.3</ecNumber>
    </recommendedName>
</protein>
<dbReference type="Pfam" id="PF00512">
    <property type="entry name" value="HisKA"/>
    <property type="match status" value="1"/>
</dbReference>
<evidence type="ECO:0000256" key="3">
    <source>
        <dbReference type="ARBA" id="ARBA00012438"/>
    </source>
</evidence>
<comment type="catalytic activity">
    <reaction evidence="1">
        <text>ATP + protein L-histidine = ADP + protein N-phospho-L-histidine.</text>
        <dbReference type="EC" id="2.7.13.3"/>
    </reaction>
</comment>
<sequence>MRSKNSVTVILMASSIVLLLVLQVLWLRSTYRDAAENFRKETTALFRTTIFALQDSLIQRNLLPVQGDSVWKYEHTFPRGLHIKGAVRMKEKPGYDSIINQIRVTERGARVEIFASGAERDSVGRMLRPLVAKLGTDKEPRTFILRLDSDTLKVDSIEVYYKEALANAGIAAPFQVHTFRHGPDDRIDKFFGPKPARFTSDAVRLNPVTRYAVSFTGIEGLLLKEITPQILFSIFLTVLTVASFYIMYKNQRAQQRLMQIKNDFISNVTHELKTPVATVSVALEALKNFHALDNPQRTTEYLEIAQSELNRLTLMTDKILKTAVYEDRGVELKTEKIDLDALVQQVLSSMKLVFEKRKTQLTYQKEGTDFTFDGSLAHLTNVLYNLIDNALKYTGDGALINISLANRSKKLVLSVRDNGIGISPEYHKKIFEKFFRVPAGDVHNIKGYGLGLNYVAHVVRSHHGEITVDSAPGKGSCFVITLPLPAEQNAG</sequence>
<keyword evidence="10" id="KW-0902">Two-component regulatory system</keyword>
<dbReference type="GO" id="GO:0004721">
    <property type="term" value="F:phosphoprotein phosphatase activity"/>
    <property type="evidence" value="ECO:0007669"/>
    <property type="project" value="TreeGrafter"/>
</dbReference>
<evidence type="ECO:0000256" key="12">
    <source>
        <dbReference type="SAM" id="Phobius"/>
    </source>
</evidence>
<keyword evidence="4" id="KW-1003">Cell membrane</keyword>
<dbReference type="EMBL" id="JAHESF010000058">
    <property type="protein sequence ID" value="MBT1701142.1"/>
    <property type="molecule type" value="Genomic_DNA"/>
</dbReference>
<dbReference type="PANTHER" id="PTHR45453">
    <property type="entry name" value="PHOSPHATE REGULON SENSOR PROTEIN PHOR"/>
    <property type="match status" value="1"/>
</dbReference>
<evidence type="ECO:0000256" key="1">
    <source>
        <dbReference type="ARBA" id="ARBA00000085"/>
    </source>
</evidence>
<dbReference type="CDD" id="cd00082">
    <property type="entry name" value="HisKA"/>
    <property type="match status" value="1"/>
</dbReference>
<dbReference type="Gene3D" id="3.30.565.10">
    <property type="entry name" value="Histidine kinase-like ATPase, C-terminal domain"/>
    <property type="match status" value="1"/>
</dbReference>
<dbReference type="Pfam" id="PF02518">
    <property type="entry name" value="HATPase_c"/>
    <property type="match status" value="1"/>
</dbReference>
<evidence type="ECO:0000256" key="9">
    <source>
        <dbReference type="ARBA" id="ARBA00022840"/>
    </source>
</evidence>
<evidence type="ECO:0000256" key="6">
    <source>
        <dbReference type="ARBA" id="ARBA00022679"/>
    </source>
</evidence>
<dbReference type="InterPro" id="IPR004358">
    <property type="entry name" value="Sig_transdc_His_kin-like_C"/>
</dbReference>
<reference evidence="14 15" key="1">
    <citation type="submission" date="2021-05" db="EMBL/GenBank/DDBJ databases">
        <title>A Polyphasic approach of four new species of the genus Ohtaekwangia: Ohtaekwangia histidinii sp. nov., Ohtaekwangia cretensis sp. nov., Ohtaekwangia indiensis sp. nov., Ohtaekwangia reichenbachii sp. nov. from diverse environment.</title>
        <authorList>
            <person name="Octaviana S."/>
        </authorList>
    </citation>
    <scope>NUCLEOTIDE SEQUENCE [LARGE SCALE GENOMIC DNA]</scope>
    <source>
        <strain evidence="14 15">PWU4</strain>
    </source>
</reference>
<dbReference type="InterPro" id="IPR003661">
    <property type="entry name" value="HisK_dim/P_dom"/>
</dbReference>
<name>A0AAP2DUD4_9BACT</name>
<keyword evidence="12" id="KW-0812">Transmembrane</keyword>
<dbReference type="GO" id="GO:0016036">
    <property type="term" value="P:cellular response to phosphate starvation"/>
    <property type="evidence" value="ECO:0007669"/>
    <property type="project" value="TreeGrafter"/>
</dbReference>
<dbReference type="EC" id="2.7.13.3" evidence="3"/>
<dbReference type="PROSITE" id="PS50109">
    <property type="entry name" value="HIS_KIN"/>
    <property type="match status" value="1"/>
</dbReference>
<comment type="caution">
    <text evidence="14">The sequence shown here is derived from an EMBL/GenBank/DDBJ whole genome shotgun (WGS) entry which is preliminary data.</text>
</comment>
<organism evidence="14 15">
    <name type="scientific">Chryseosolibacter histidini</name>
    <dbReference type="NCBI Taxonomy" id="2782349"/>
    <lineage>
        <taxon>Bacteria</taxon>
        <taxon>Pseudomonadati</taxon>
        <taxon>Bacteroidota</taxon>
        <taxon>Cytophagia</taxon>
        <taxon>Cytophagales</taxon>
        <taxon>Chryseotaleaceae</taxon>
        <taxon>Chryseosolibacter</taxon>
    </lineage>
</organism>
<dbReference type="SUPFAM" id="SSF47384">
    <property type="entry name" value="Homodimeric domain of signal transducing histidine kinase"/>
    <property type="match status" value="1"/>
</dbReference>
<dbReference type="InterPro" id="IPR050351">
    <property type="entry name" value="BphY/WalK/GraS-like"/>
</dbReference>
<dbReference type="GO" id="GO:0000155">
    <property type="term" value="F:phosphorelay sensor kinase activity"/>
    <property type="evidence" value="ECO:0007669"/>
    <property type="project" value="InterPro"/>
</dbReference>
<accession>A0AAP2DUD4</accession>
<keyword evidence="6" id="KW-0808">Transferase</keyword>